<reference evidence="2 3" key="1">
    <citation type="submission" date="2024-02" db="EMBL/GenBank/DDBJ databases">
        <authorList>
            <person name="Chen Y."/>
            <person name="Shah S."/>
            <person name="Dougan E. K."/>
            <person name="Thang M."/>
            <person name="Chan C."/>
        </authorList>
    </citation>
    <scope>NUCLEOTIDE SEQUENCE [LARGE SCALE GENOMIC DNA]</scope>
</reference>
<sequence>DEDGDKYLKLSSTNMQINRVIHGSTAKNASMSQSKKMLELKAMRNEKLDNHEKEGKGEWKSKDDDDDAGDRKPKRKAVQLQENLVEVTINNTPVQILCPPKRVQAADVCVKLDKAQLSAVFLFLQDSETGPSRAYQRSGKFAKVSK</sequence>
<protein>
    <submittedName>
        <fullName evidence="2">Uncharacterized protein</fullName>
    </submittedName>
</protein>
<name>A0ABP0ILH0_9DINO</name>
<proteinExistence type="predicted"/>
<feature type="region of interest" description="Disordered" evidence="1">
    <location>
        <begin position="41"/>
        <end position="77"/>
    </location>
</feature>
<dbReference type="Proteomes" id="UP001642484">
    <property type="component" value="Unassembled WGS sequence"/>
</dbReference>
<feature type="compositionally biased region" description="Basic and acidic residues" evidence="1">
    <location>
        <begin position="41"/>
        <end position="63"/>
    </location>
</feature>
<evidence type="ECO:0000313" key="2">
    <source>
        <dbReference type="EMBL" id="CAK9002857.1"/>
    </source>
</evidence>
<gene>
    <name evidence="2" type="ORF">CCMP2556_LOCUS7043</name>
</gene>
<evidence type="ECO:0000313" key="3">
    <source>
        <dbReference type="Proteomes" id="UP001642484"/>
    </source>
</evidence>
<evidence type="ECO:0000256" key="1">
    <source>
        <dbReference type="SAM" id="MobiDB-lite"/>
    </source>
</evidence>
<accession>A0ABP0ILH0</accession>
<comment type="caution">
    <text evidence="2">The sequence shown here is derived from an EMBL/GenBank/DDBJ whole genome shotgun (WGS) entry which is preliminary data.</text>
</comment>
<dbReference type="EMBL" id="CAXAMN010003100">
    <property type="protein sequence ID" value="CAK9002857.1"/>
    <property type="molecule type" value="Genomic_DNA"/>
</dbReference>
<feature type="non-terminal residue" evidence="2">
    <location>
        <position position="1"/>
    </location>
</feature>
<organism evidence="2 3">
    <name type="scientific">Durusdinium trenchii</name>
    <dbReference type="NCBI Taxonomy" id="1381693"/>
    <lineage>
        <taxon>Eukaryota</taxon>
        <taxon>Sar</taxon>
        <taxon>Alveolata</taxon>
        <taxon>Dinophyceae</taxon>
        <taxon>Suessiales</taxon>
        <taxon>Symbiodiniaceae</taxon>
        <taxon>Durusdinium</taxon>
    </lineage>
</organism>
<keyword evidence="3" id="KW-1185">Reference proteome</keyword>